<comment type="catalytic activity">
    <reaction evidence="16 17">
        <text>a quinol + 2 Fe(III)-[cytochrome c](out) = a quinone + 2 Fe(II)-[cytochrome c](out) + 2 H(+)(out)</text>
        <dbReference type="Rhea" id="RHEA:11484"/>
        <dbReference type="Rhea" id="RHEA-COMP:10350"/>
        <dbReference type="Rhea" id="RHEA-COMP:14399"/>
        <dbReference type="ChEBI" id="CHEBI:15378"/>
        <dbReference type="ChEBI" id="CHEBI:24646"/>
        <dbReference type="ChEBI" id="CHEBI:29033"/>
        <dbReference type="ChEBI" id="CHEBI:29034"/>
        <dbReference type="ChEBI" id="CHEBI:132124"/>
        <dbReference type="EC" id="7.1.1.8"/>
    </reaction>
</comment>
<evidence type="ECO:0000256" key="11">
    <source>
        <dbReference type="ARBA" id="ARBA00022967"/>
    </source>
</evidence>
<feature type="region of interest" description="Disordered" evidence="20">
    <location>
        <begin position="1"/>
        <end position="39"/>
    </location>
</feature>
<evidence type="ECO:0000256" key="16">
    <source>
        <dbReference type="ARBA" id="ARBA00029351"/>
    </source>
</evidence>
<feature type="binding site" description="covalent" evidence="18">
    <location>
        <position position="96"/>
    </location>
    <ligand>
        <name>heme c</name>
        <dbReference type="ChEBI" id="CHEBI:61717"/>
        <label>1</label>
    </ligand>
</feature>
<reference evidence="22 23" key="1">
    <citation type="submission" date="2019-03" db="EMBL/GenBank/DDBJ databases">
        <title>Sequencing the genomes of 1000 actinobacteria strains.</title>
        <authorList>
            <person name="Klenk H.-P."/>
        </authorList>
    </citation>
    <scope>NUCLEOTIDE SEQUENCE [LARGE SCALE GENOMIC DNA]</scope>
    <source>
        <strain evidence="22 23">DSM 44969</strain>
    </source>
</reference>
<dbReference type="GO" id="GO:0020037">
    <property type="term" value="F:heme binding"/>
    <property type="evidence" value="ECO:0007669"/>
    <property type="project" value="UniProtKB-UniRule"/>
</dbReference>
<feature type="domain" description="Cytochrome c" evidence="21">
    <location>
        <begin position="80"/>
        <end position="262"/>
    </location>
</feature>
<accession>A0A4R1HUN9</accession>
<dbReference type="InterPro" id="IPR009056">
    <property type="entry name" value="Cyt_c-like_dom"/>
</dbReference>
<feature type="binding site" description="covalent" evidence="18">
    <location>
        <position position="200"/>
    </location>
    <ligand>
        <name>heme c</name>
        <dbReference type="ChEBI" id="CHEBI:61717"/>
        <label>2</label>
    </ligand>
</feature>
<feature type="transmembrane region" description="Helical" evidence="17">
    <location>
        <begin position="283"/>
        <end position="302"/>
    </location>
</feature>
<evidence type="ECO:0000256" key="3">
    <source>
        <dbReference type="ARBA" id="ARBA00017819"/>
    </source>
</evidence>
<dbReference type="InterPro" id="IPR009152">
    <property type="entry name" value="bc1_cytC-su"/>
</dbReference>
<comment type="subunit">
    <text evidence="17">The cytochrome bc1 complex is composed of a cytochrome b (QcrB), the Rieske iron-sulfur protein (QcrA) and a diheme cytochrome c (QcrC) subunit.</text>
</comment>
<keyword evidence="6 17" id="KW-0349">Heme</keyword>
<dbReference type="InterPro" id="IPR036909">
    <property type="entry name" value="Cyt_c-like_dom_sf"/>
</dbReference>
<keyword evidence="10" id="KW-0677">Repeat</keyword>
<evidence type="ECO:0000256" key="2">
    <source>
        <dbReference type="ARBA" id="ARBA00012951"/>
    </source>
</evidence>
<keyword evidence="7 17" id="KW-0679">Respiratory chain</keyword>
<keyword evidence="14 17" id="KW-0408">Iron</keyword>
<dbReference type="Pfam" id="PF13442">
    <property type="entry name" value="Cytochrome_CBB3"/>
    <property type="match status" value="2"/>
</dbReference>
<keyword evidence="9 17" id="KW-0479">Metal-binding</keyword>
<keyword evidence="15 17" id="KW-0472">Membrane</keyword>
<evidence type="ECO:0000256" key="14">
    <source>
        <dbReference type="ARBA" id="ARBA00023004"/>
    </source>
</evidence>
<evidence type="ECO:0000256" key="6">
    <source>
        <dbReference type="ARBA" id="ARBA00022617"/>
    </source>
</evidence>
<dbReference type="InterPro" id="IPR050597">
    <property type="entry name" value="Cytochrome_c_Oxidase_Subunit"/>
</dbReference>
<dbReference type="GO" id="GO:0008121">
    <property type="term" value="F:quinol-cytochrome-c reductase activity"/>
    <property type="evidence" value="ECO:0007669"/>
    <property type="project" value="UniProtKB-UniRule"/>
</dbReference>
<evidence type="ECO:0000256" key="18">
    <source>
        <dbReference type="PIRSR" id="PIRSR000007-50"/>
    </source>
</evidence>
<dbReference type="PIRSF" id="PIRSF000007">
    <property type="entry name" value="Ubiq_cycred_cyc"/>
    <property type="match status" value="1"/>
</dbReference>
<feature type="binding site" description="axial binding residue" evidence="19">
    <location>
        <position position="201"/>
    </location>
    <ligand>
        <name>heme c</name>
        <dbReference type="ChEBI" id="CHEBI:61717"/>
        <label>2</label>
    </ligand>
    <ligandPart>
        <name>Fe</name>
        <dbReference type="ChEBI" id="CHEBI:18248"/>
    </ligandPart>
</feature>
<evidence type="ECO:0000256" key="10">
    <source>
        <dbReference type="ARBA" id="ARBA00022737"/>
    </source>
</evidence>
<evidence type="ECO:0000256" key="4">
    <source>
        <dbReference type="ARBA" id="ARBA00022448"/>
    </source>
</evidence>
<proteinExistence type="predicted"/>
<evidence type="ECO:0000256" key="15">
    <source>
        <dbReference type="ARBA" id="ARBA00023136"/>
    </source>
</evidence>
<dbReference type="SUPFAM" id="SSF46626">
    <property type="entry name" value="Cytochrome c"/>
    <property type="match status" value="2"/>
</dbReference>
<evidence type="ECO:0000256" key="9">
    <source>
        <dbReference type="ARBA" id="ARBA00022723"/>
    </source>
</evidence>
<evidence type="ECO:0000256" key="8">
    <source>
        <dbReference type="ARBA" id="ARBA00022692"/>
    </source>
</evidence>
<keyword evidence="12 17" id="KW-0249">Electron transport</keyword>
<evidence type="ECO:0000256" key="7">
    <source>
        <dbReference type="ARBA" id="ARBA00022660"/>
    </source>
</evidence>
<evidence type="ECO:0000256" key="12">
    <source>
        <dbReference type="ARBA" id="ARBA00022982"/>
    </source>
</evidence>
<evidence type="ECO:0000256" key="19">
    <source>
        <dbReference type="PIRSR" id="PIRSR000007-51"/>
    </source>
</evidence>
<evidence type="ECO:0000256" key="1">
    <source>
        <dbReference type="ARBA" id="ARBA00004651"/>
    </source>
</evidence>
<dbReference type="PANTHER" id="PTHR33751">
    <property type="entry name" value="CBB3-TYPE CYTOCHROME C OXIDASE SUBUNIT FIXP"/>
    <property type="match status" value="1"/>
</dbReference>
<evidence type="ECO:0000313" key="23">
    <source>
        <dbReference type="Proteomes" id="UP000295560"/>
    </source>
</evidence>
<evidence type="ECO:0000259" key="21">
    <source>
        <dbReference type="PROSITE" id="PS51007"/>
    </source>
</evidence>
<keyword evidence="5 17" id="KW-1003">Cell membrane</keyword>
<evidence type="ECO:0000313" key="22">
    <source>
        <dbReference type="EMBL" id="TCK25083.1"/>
    </source>
</evidence>
<dbReference type="OrthoDB" id="9811281at2"/>
<comment type="caution">
    <text evidence="22">The sequence shown here is derived from an EMBL/GenBank/DDBJ whole genome shotgun (WGS) entry which is preliminary data.</text>
</comment>
<evidence type="ECO:0000256" key="20">
    <source>
        <dbReference type="SAM" id="MobiDB-lite"/>
    </source>
</evidence>
<keyword evidence="13 17" id="KW-1133">Transmembrane helix</keyword>
<evidence type="ECO:0000256" key="5">
    <source>
        <dbReference type="ARBA" id="ARBA00022475"/>
    </source>
</evidence>
<evidence type="ECO:0000256" key="13">
    <source>
        <dbReference type="ARBA" id="ARBA00022989"/>
    </source>
</evidence>
<name>A0A4R1HUN9_PSEEN</name>
<keyword evidence="23" id="KW-1185">Reference proteome</keyword>
<feature type="binding site" description="covalent" evidence="18">
    <location>
        <position position="93"/>
    </location>
    <ligand>
        <name>heme c</name>
        <dbReference type="ChEBI" id="CHEBI:61717"/>
        <label>1</label>
    </ligand>
</feature>
<feature type="binding site" description="axial binding residue" evidence="19">
    <location>
        <position position="97"/>
    </location>
    <ligand>
        <name>heme c</name>
        <dbReference type="ChEBI" id="CHEBI:61717"/>
        <label>1</label>
    </ligand>
    <ligandPart>
        <name>Fe</name>
        <dbReference type="ChEBI" id="CHEBI:18248"/>
    </ligandPart>
</feature>
<dbReference type="PROSITE" id="PS51007">
    <property type="entry name" value="CYTC"/>
    <property type="match status" value="1"/>
</dbReference>
<dbReference type="EC" id="7.1.1.8" evidence="2 17"/>
<dbReference type="EMBL" id="SMFZ01000001">
    <property type="protein sequence ID" value="TCK25083.1"/>
    <property type="molecule type" value="Genomic_DNA"/>
</dbReference>
<feature type="compositionally biased region" description="Low complexity" evidence="20">
    <location>
        <begin position="14"/>
        <end position="25"/>
    </location>
</feature>
<feature type="binding site" description="covalent" evidence="18">
    <location>
        <position position="197"/>
    </location>
    <ligand>
        <name>heme c</name>
        <dbReference type="ChEBI" id="CHEBI:61717"/>
        <label>2</label>
    </ligand>
</feature>
<dbReference type="GO" id="GO:0005886">
    <property type="term" value="C:plasma membrane"/>
    <property type="evidence" value="ECO:0007669"/>
    <property type="project" value="UniProtKB-SubCell"/>
</dbReference>
<organism evidence="22 23">
    <name type="scientific">Pseudonocardia endophytica</name>
    <dbReference type="NCBI Taxonomy" id="401976"/>
    <lineage>
        <taxon>Bacteria</taxon>
        <taxon>Bacillati</taxon>
        <taxon>Actinomycetota</taxon>
        <taxon>Actinomycetes</taxon>
        <taxon>Pseudonocardiales</taxon>
        <taxon>Pseudonocardiaceae</taxon>
        <taxon>Pseudonocardia</taxon>
    </lineage>
</organism>
<dbReference type="PANTHER" id="PTHR33751:SF13">
    <property type="entry name" value="CYTOCHROME BC1 COMPLEX CYTOCHROME C SUBUNIT"/>
    <property type="match status" value="1"/>
</dbReference>
<feature type="transmembrane region" description="Helical" evidence="17">
    <location>
        <begin position="46"/>
        <end position="66"/>
    </location>
</feature>
<evidence type="ECO:0000256" key="17">
    <source>
        <dbReference type="PIRNR" id="PIRNR000007"/>
    </source>
</evidence>
<comment type="PTM">
    <text evidence="18">Binds 2 heme c groups covalently per subunit.</text>
</comment>
<dbReference type="AlphaFoldDB" id="A0A4R1HUN9"/>
<keyword evidence="11 17" id="KW-1278">Translocase</keyword>
<sequence>MTDSPDHPGPDGPAGPDGSPAVADGQDTAATTAKKARPHGKFRRRVAAVAALGVGLIAVGGLYAVFAPEPQTAQAQPDQALVARGAELYNETCISCHGSNLQGVTNRGPALIGVGDAAVYFQVSSGRMPMARQEAQAERKKPIAEFDPDTPEGQANLEALGAYVQANGGGPQVPQQTGAALIGSDPARGGQLFRLNCSSCHNFTGVGGALSSGKYAPPLAPANEEQIYTAMLTGPQNMPRFSDQQLTSDEKKDIIAYVKSVSEGGNNVGGYAAGGIGPTSEGIIIFIVGMAGLIGFAMWLGAKS</sequence>
<comment type="subcellular location">
    <subcellularLocation>
        <location evidence="1 17">Cell membrane</location>
        <topology evidence="1 17">Multi-pass membrane protein</topology>
    </subcellularLocation>
</comment>
<dbReference type="Proteomes" id="UP000295560">
    <property type="component" value="Unassembled WGS sequence"/>
</dbReference>
<dbReference type="Gene3D" id="1.10.760.10">
    <property type="entry name" value="Cytochrome c-like domain"/>
    <property type="match status" value="2"/>
</dbReference>
<dbReference type="GO" id="GO:0005506">
    <property type="term" value="F:iron ion binding"/>
    <property type="evidence" value="ECO:0007669"/>
    <property type="project" value="UniProtKB-UniRule"/>
</dbReference>
<keyword evidence="8 17" id="KW-0812">Transmembrane</keyword>
<protein>
    <recommendedName>
        <fullName evidence="3 17">Cytochrome bc1 complex cytochrome c subunit</fullName>
        <ecNumber evidence="2 17">7.1.1.8</ecNumber>
    </recommendedName>
</protein>
<keyword evidence="4 17" id="KW-0813">Transport</keyword>
<gene>
    <name evidence="22" type="ORF">EV378_0880</name>
</gene>